<dbReference type="GO" id="GO:0051701">
    <property type="term" value="P:biological process involved in interaction with host"/>
    <property type="evidence" value="ECO:0007669"/>
    <property type="project" value="TreeGrafter"/>
</dbReference>
<feature type="domain" description="Mammalian cell entry C-terminal" evidence="3">
    <location>
        <begin position="127"/>
        <end position="297"/>
    </location>
</feature>
<dbReference type="InterPro" id="IPR005693">
    <property type="entry name" value="Mce"/>
</dbReference>
<dbReference type="GO" id="GO:0005576">
    <property type="term" value="C:extracellular region"/>
    <property type="evidence" value="ECO:0007669"/>
    <property type="project" value="TreeGrafter"/>
</dbReference>
<dbReference type="Proteomes" id="UP000277094">
    <property type="component" value="Unassembled WGS sequence"/>
</dbReference>
<dbReference type="AlphaFoldDB" id="A0A3N0DZU0"/>
<dbReference type="Pfam" id="PF02470">
    <property type="entry name" value="MlaD"/>
    <property type="match status" value="1"/>
</dbReference>
<dbReference type="PANTHER" id="PTHR33371">
    <property type="entry name" value="INTERMEMBRANE PHOSPHOLIPID TRANSPORT SYSTEM BINDING PROTEIN MLAD-RELATED"/>
    <property type="match status" value="1"/>
</dbReference>
<proteinExistence type="predicted"/>
<dbReference type="OrthoDB" id="338143at2"/>
<accession>A0A3N0DZU0</accession>
<dbReference type="InterPro" id="IPR003399">
    <property type="entry name" value="Mce/MlaD"/>
</dbReference>
<dbReference type="PANTHER" id="PTHR33371:SF17">
    <property type="entry name" value="MCE-FAMILY PROTEIN MCE1B"/>
    <property type="match status" value="1"/>
</dbReference>
<reference evidence="4 5" key="1">
    <citation type="submission" date="2018-11" db="EMBL/GenBank/DDBJ databases">
        <authorList>
            <person name="Li F."/>
        </authorList>
    </citation>
    <scope>NUCLEOTIDE SEQUENCE [LARGE SCALE GENOMIC DNA]</scope>
    <source>
        <strain evidence="4 5">KIS18-7</strain>
    </source>
</reference>
<keyword evidence="1" id="KW-1133">Transmembrane helix</keyword>
<feature type="domain" description="Mce/MlaD" evidence="2">
    <location>
        <begin position="42"/>
        <end position="118"/>
    </location>
</feature>
<evidence type="ECO:0000313" key="4">
    <source>
        <dbReference type="EMBL" id="RNL81107.1"/>
    </source>
</evidence>
<name>A0A3N0DZU0_9ACTN</name>
<sequence>MSQMRSRVPSSVYKVGVFAVVTVLMIAVLATLIGNISLTPARTYYGLFSDATGVFKGDRVRVSGVEVGSVKGLKLVSSGGRKVARIEFSVDKSVPVYPDAKLELRYENIVGQRYLNIAESAQDGRSAPSGTTFGTKQTTPALSLTELFNGFQPLFRALDPERLNTFSFELVQALQGESGSLQSLMRNTAQLTNSIADRDVVIGSVVSNLNAVLQTVGERDQKLTGLIIQFRNLMSGLASQSDEIGASLPSLDKLLSATSGTLSEVRAPLKTSIGGLRSVVTQLYGDRQTLDSSLRKLPFTLRTLARTGSYGSWFNFYVCGLQINLSLLNGTVNLGNEGLSANERDTVCGGGISE</sequence>
<organism evidence="4 5">
    <name type="scientific">Nocardioides marmorisolisilvae</name>
    <dbReference type="NCBI Taxonomy" id="1542737"/>
    <lineage>
        <taxon>Bacteria</taxon>
        <taxon>Bacillati</taxon>
        <taxon>Actinomycetota</taxon>
        <taxon>Actinomycetes</taxon>
        <taxon>Propionibacteriales</taxon>
        <taxon>Nocardioidaceae</taxon>
        <taxon>Nocardioides</taxon>
    </lineage>
</organism>
<dbReference type="NCBIfam" id="TIGR00996">
    <property type="entry name" value="Mtu_fam_mce"/>
    <property type="match status" value="1"/>
</dbReference>
<keyword evidence="1" id="KW-0812">Transmembrane</keyword>
<evidence type="ECO:0000256" key="1">
    <source>
        <dbReference type="SAM" id="Phobius"/>
    </source>
</evidence>
<dbReference type="RefSeq" id="WP_123232312.1">
    <property type="nucleotide sequence ID" value="NZ_RJSG01000001.1"/>
</dbReference>
<evidence type="ECO:0000259" key="3">
    <source>
        <dbReference type="Pfam" id="PF11887"/>
    </source>
</evidence>
<dbReference type="EMBL" id="RJSG01000001">
    <property type="protein sequence ID" value="RNL81107.1"/>
    <property type="molecule type" value="Genomic_DNA"/>
</dbReference>
<protein>
    <submittedName>
        <fullName evidence="4">MCE family protein</fullName>
    </submittedName>
</protein>
<dbReference type="InterPro" id="IPR052336">
    <property type="entry name" value="MlaD_Phospholipid_Transporter"/>
</dbReference>
<feature type="transmembrane region" description="Helical" evidence="1">
    <location>
        <begin position="12"/>
        <end position="33"/>
    </location>
</feature>
<dbReference type="InterPro" id="IPR024516">
    <property type="entry name" value="Mce_C"/>
</dbReference>
<comment type="caution">
    <text evidence="4">The sequence shown here is derived from an EMBL/GenBank/DDBJ whole genome shotgun (WGS) entry which is preliminary data.</text>
</comment>
<gene>
    <name evidence="4" type="ORF">EFL95_01635</name>
</gene>
<dbReference type="Pfam" id="PF11887">
    <property type="entry name" value="Mce4_CUP1"/>
    <property type="match status" value="1"/>
</dbReference>
<keyword evidence="1" id="KW-0472">Membrane</keyword>
<evidence type="ECO:0000313" key="5">
    <source>
        <dbReference type="Proteomes" id="UP000277094"/>
    </source>
</evidence>
<keyword evidence="5" id="KW-1185">Reference proteome</keyword>
<evidence type="ECO:0000259" key="2">
    <source>
        <dbReference type="Pfam" id="PF02470"/>
    </source>
</evidence>